<dbReference type="PANTHER" id="PTHR36503">
    <property type="entry name" value="BLR2520 PROTEIN"/>
    <property type="match status" value="1"/>
</dbReference>
<feature type="domain" description="VOC" evidence="2">
    <location>
        <begin position="5"/>
        <end position="132"/>
    </location>
</feature>
<name>A0A8K0QRX7_9PLEO</name>
<dbReference type="OrthoDB" id="4181370at2759"/>
<evidence type="ECO:0000256" key="1">
    <source>
        <dbReference type="SAM" id="MobiDB-lite"/>
    </source>
</evidence>
<evidence type="ECO:0000313" key="3">
    <source>
        <dbReference type="EMBL" id="KAH7068664.1"/>
    </source>
</evidence>
<dbReference type="Proteomes" id="UP000813461">
    <property type="component" value="Unassembled WGS sequence"/>
</dbReference>
<proteinExistence type="predicted"/>
<evidence type="ECO:0000259" key="2">
    <source>
        <dbReference type="PROSITE" id="PS51819"/>
    </source>
</evidence>
<dbReference type="Pfam" id="PF00903">
    <property type="entry name" value="Glyoxalase"/>
    <property type="match status" value="1"/>
</dbReference>
<dbReference type="SUPFAM" id="SSF54593">
    <property type="entry name" value="Glyoxalase/Bleomycin resistance protein/Dihydroxybiphenyl dioxygenase"/>
    <property type="match status" value="1"/>
</dbReference>
<keyword evidence="4" id="KW-1185">Reference proteome</keyword>
<dbReference type="InterPro" id="IPR029068">
    <property type="entry name" value="Glyas_Bleomycin-R_OHBP_Dase"/>
</dbReference>
<sequence>MPHTPVIFVNLPVTSLKTAEPFYEALGFYKNPNWSTDDVSSFVLSQSIAVMLMEHERFQSFMPASKSLICGRNGTETLLCISVETKEDVDKLIEELEKKGGKKDPTTLPDMPGMYGRSVEDPDGHIWEVSWMEGLENGMPKE</sequence>
<dbReference type="InterPro" id="IPR004360">
    <property type="entry name" value="Glyas_Fos-R_dOase_dom"/>
</dbReference>
<dbReference type="InterPro" id="IPR037523">
    <property type="entry name" value="VOC_core"/>
</dbReference>
<evidence type="ECO:0000313" key="4">
    <source>
        <dbReference type="Proteomes" id="UP000813461"/>
    </source>
</evidence>
<accession>A0A8K0QRX7</accession>
<gene>
    <name evidence="3" type="ORF">FB567DRAFT_585087</name>
</gene>
<feature type="region of interest" description="Disordered" evidence="1">
    <location>
        <begin position="98"/>
        <end position="121"/>
    </location>
</feature>
<dbReference type="Gene3D" id="3.10.180.10">
    <property type="entry name" value="2,3-Dihydroxybiphenyl 1,2-Dioxygenase, domain 1"/>
    <property type="match status" value="1"/>
</dbReference>
<organism evidence="3 4">
    <name type="scientific">Paraphoma chrysanthemicola</name>
    <dbReference type="NCBI Taxonomy" id="798071"/>
    <lineage>
        <taxon>Eukaryota</taxon>
        <taxon>Fungi</taxon>
        <taxon>Dikarya</taxon>
        <taxon>Ascomycota</taxon>
        <taxon>Pezizomycotina</taxon>
        <taxon>Dothideomycetes</taxon>
        <taxon>Pleosporomycetidae</taxon>
        <taxon>Pleosporales</taxon>
        <taxon>Pleosporineae</taxon>
        <taxon>Phaeosphaeriaceae</taxon>
        <taxon>Paraphoma</taxon>
    </lineage>
</organism>
<dbReference type="EMBL" id="JAGMVJ010000031">
    <property type="protein sequence ID" value="KAH7068664.1"/>
    <property type="molecule type" value="Genomic_DNA"/>
</dbReference>
<reference evidence="3" key="1">
    <citation type="journal article" date="2021" name="Nat. Commun.">
        <title>Genetic determinants of endophytism in the Arabidopsis root mycobiome.</title>
        <authorList>
            <person name="Mesny F."/>
            <person name="Miyauchi S."/>
            <person name="Thiergart T."/>
            <person name="Pickel B."/>
            <person name="Atanasova L."/>
            <person name="Karlsson M."/>
            <person name="Huettel B."/>
            <person name="Barry K.W."/>
            <person name="Haridas S."/>
            <person name="Chen C."/>
            <person name="Bauer D."/>
            <person name="Andreopoulos W."/>
            <person name="Pangilinan J."/>
            <person name="LaButti K."/>
            <person name="Riley R."/>
            <person name="Lipzen A."/>
            <person name="Clum A."/>
            <person name="Drula E."/>
            <person name="Henrissat B."/>
            <person name="Kohler A."/>
            <person name="Grigoriev I.V."/>
            <person name="Martin F.M."/>
            <person name="Hacquard S."/>
        </authorList>
    </citation>
    <scope>NUCLEOTIDE SEQUENCE</scope>
    <source>
        <strain evidence="3">MPI-SDFR-AT-0120</strain>
    </source>
</reference>
<comment type="caution">
    <text evidence="3">The sequence shown here is derived from an EMBL/GenBank/DDBJ whole genome shotgun (WGS) entry which is preliminary data.</text>
</comment>
<dbReference type="AlphaFoldDB" id="A0A8K0QRX7"/>
<dbReference type="PANTHER" id="PTHR36503:SF2">
    <property type="entry name" value="BLR2408 PROTEIN"/>
    <property type="match status" value="1"/>
</dbReference>
<dbReference type="PROSITE" id="PS51819">
    <property type="entry name" value="VOC"/>
    <property type="match status" value="1"/>
</dbReference>
<protein>
    <submittedName>
        <fullName evidence="3">Glyoxalase/bleomycin resistance protein/dioxygenase</fullName>
    </submittedName>
</protein>